<dbReference type="SUPFAM" id="SSF50346">
    <property type="entry name" value="PRC-barrel domain"/>
    <property type="match status" value="2"/>
</dbReference>
<name>A0ABW4S460_9RHOB</name>
<protein>
    <submittedName>
        <fullName evidence="1">PRC-barrel domain-containing protein</fullName>
    </submittedName>
</protein>
<evidence type="ECO:0000313" key="1">
    <source>
        <dbReference type="EMBL" id="MFD1911422.1"/>
    </source>
</evidence>
<accession>A0ABW4S460</accession>
<sequence>MPRSLSETLRSPARADDTHFPIRELFLDQTTHRVRYVAVDAGKWFETTEVIVAARLLRFDPDAGEWLLDLTHEAVEAAPRRDTESDGGTPLSVENWPPVVIGPFGHAASPLMIWAQMTSAAQETLPPEPPQEREISENAAAARAPAPDVDALEPASDWLGKPVFGADGEMGIVADLGLDPDRMELSLIVVDNDKLLSSRQAVFPMAAFRHRAGAGGHIVLDARVADMETAPTPEEAGLAAPGQAGFFAPL</sequence>
<gene>
    <name evidence="1" type="ORF">ACFSGJ_04250</name>
</gene>
<dbReference type="RefSeq" id="WP_390259752.1">
    <property type="nucleotide sequence ID" value="NZ_JBHUGH010000003.1"/>
</dbReference>
<organism evidence="1 2">
    <name type="scientific">Halodurantibacterium flavum</name>
    <dbReference type="NCBI Taxonomy" id="1382802"/>
    <lineage>
        <taxon>Bacteria</taxon>
        <taxon>Pseudomonadati</taxon>
        <taxon>Pseudomonadota</taxon>
        <taxon>Alphaproteobacteria</taxon>
        <taxon>Rhodobacterales</taxon>
        <taxon>Paracoccaceae</taxon>
        <taxon>Halodurantibacterium</taxon>
    </lineage>
</organism>
<evidence type="ECO:0000313" key="2">
    <source>
        <dbReference type="Proteomes" id="UP001597353"/>
    </source>
</evidence>
<proteinExistence type="predicted"/>
<comment type="caution">
    <text evidence="1">The sequence shown here is derived from an EMBL/GenBank/DDBJ whole genome shotgun (WGS) entry which is preliminary data.</text>
</comment>
<keyword evidence="2" id="KW-1185">Reference proteome</keyword>
<dbReference type="Gene3D" id="2.30.30.240">
    <property type="entry name" value="PRC-barrel domain"/>
    <property type="match status" value="2"/>
</dbReference>
<dbReference type="InterPro" id="IPR011033">
    <property type="entry name" value="PRC_barrel-like_sf"/>
</dbReference>
<dbReference type="Proteomes" id="UP001597353">
    <property type="component" value="Unassembled WGS sequence"/>
</dbReference>
<dbReference type="EMBL" id="JBHUGH010000003">
    <property type="protein sequence ID" value="MFD1911422.1"/>
    <property type="molecule type" value="Genomic_DNA"/>
</dbReference>
<reference evidence="2" key="1">
    <citation type="journal article" date="2019" name="Int. J. Syst. Evol. Microbiol.">
        <title>The Global Catalogue of Microorganisms (GCM) 10K type strain sequencing project: providing services to taxonomists for standard genome sequencing and annotation.</title>
        <authorList>
            <consortium name="The Broad Institute Genomics Platform"/>
            <consortium name="The Broad Institute Genome Sequencing Center for Infectious Disease"/>
            <person name="Wu L."/>
            <person name="Ma J."/>
        </authorList>
    </citation>
    <scope>NUCLEOTIDE SEQUENCE [LARGE SCALE GENOMIC DNA]</scope>
    <source>
        <strain evidence="2">CGMCC 4.7242</strain>
    </source>
</reference>